<dbReference type="Proteomes" id="UP000218811">
    <property type="component" value="Unassembled WGS sequence"/>
</dbReference>
<reference evidence="1 2" key="1">
    <citation type="journal article" date="2012" name="Science">
        <title>The Paleozoic origin of enzymatic lignin decomposition reconstructed from 31 fungal genomes.</title>
        <authorList>
            <person name="Floudas D."/>
            <person name="Binder M."/>
            <person name="Riley R."/>
            <person name="Barry K."/>
            <person name="Blanchette R.A."/>
            <person name="Henrissat B."/>
            <person name="Martinez A.T."/>
            <person name="Otillar R."/>
            <person name="Spatafora J.W."/>
            <person name="Yadav J.S."/>
            <person name="Aerts A."/>
            <person name="Benoit I."/>
            <person name="Boyd A."/>
            <person name="Carlson A."/>
            <person name="Copeland A."/>
            <person name="Coutinho P.M."/>
            <person name="de Vries R.P."/>
            <person name="Ferreira P."/>
            <person name="Findley K."/>
            <person name="Foster B."/>
            <person name="Gaskell J."/>
            <person name="Glotzer D."/>
            <person name="Gorecki P."/>
            <person name="Heitman J."/>
            <person name="Hesse C."/>
            <person name="Hori C."/>
            <person name="Igarashi K."/>
            <person name="Jurgens J.A."/>
            <person name="Kallen N."/>
            <person name="Kersten P."/>
            <person name="Kohler A."/>
            <person name="Kuees U."/>
            <person name="Kumar T.K.A."/>
            <person name="Kuo A."/>
            <person name="LaButti K."/>
            <person name="Larrondo L.F."/>
            <person name="Lindquist E."/>
            <person name="Ling A."/>
            <person name="Lombard V."/>
            <person name="Lucas S."/>
            <person name="Lundell T."/>
            <person name="Martin R."/>
            <person name="McLaughlin D.J."/>
            <person name="Morgenstern I."/>
            <person name="Morin E."/>
            <person name="Murat C."/>
            <person name="Nagy L.G."/>
            <person name="Nolan M."/>
            <person name="Ohm R.A."/>
            <person name="Patyshakuliyeva A."/>
            <person name="Rokas A."/>
            <person name="Ruiz-Duenas F.J."/>
            <person name="Sabat G."/>
            <person name="Salamov A."/>
            <person name="Samejima M."/>
            <person name="Schmutz J."/>
            <person name="Slot J.C."/>
            <person name="St John F."/>
            <person name="Stenlid J."/>
            <person name="Sun H."/>
            <person name="Sun S."/>
            <person name="Syed K."/>
            <person name="Tsang A."/>
            <person name="Wiebenga A."/>
            <person name="Young D."/>
            <person name="Pisabarro A."/>
            <person name="Eastwood D.C."/>
            <person name="Martin F."/>
            <person name="Cullen D."/>
            <person name="Grigoriev I.V."/>
            <person name="Hibbett D.S."/>
        </authorList>
    </citation>
    <scope>NUCLEOTIDE SEQUENCE [LARGE SCALE GENOMIC DNA]</scope>
    <source>
        <strain evidence="1 2">MD-104</strain>
    </source>
</reference>
<proteinExistence type="predicted"/>
<accession>A0A2H3JKT3</accession>
<dbReference type="AlphaFoldDB" id="A0A2H3JKT3"/>
<organism evidence="1 2">
    <name type="scientific">Wolfiporia cocos (strain MD-104)</name>
    <name type="common">Brown rot fungus</name>
    <dbReference type="NCBI Taxonomy" id="742152"/>
    <lineage>
        <taxon>Eukaryota</taxon>
        <taxon>Fungi</taxon>
        <taxon>Dikarya</taxon>
        <taxon>Basidiomycota</taxon>
        <taxon>Agaricomycotina</taxon>
        <taxon>Agaricomycetes</taxon>
        <taxon>Polyporales</taxon>
        <taxon>Phaeolaceae</taxon>
        <taxon>Wolfiporia</taxon>
    </lineage>
</organism>
<sequence length="228" mass="24706">MRAASRRPHVRPPTQVSRYDVASARLPRSSTRIRLTPQTTEANTLHAAASDDLTIDCSMVEKLKAVRGLYSCIYSDLLRSVEWRAIVMPLAMICTRYECGLGTTAAAGHARWWGAGSASPALETVGVDLDLGVAWDAGSGRRPVMVLSRQPPGSAAGRGWTCRGIASRHLLLAALLLLNIAQECQTRKAGVPRSRRWGGGMRLLAHRIGAIDDRNLVRRFDGGLPDAT</sequence>
<keyword evidence="2" id="KW-1185">Reference proteome</keyword>
<evidence type="ECO:0000313" key="2">
    <source>
        <dbReference type="Proteomes" id="UP000218811"/>
    </source>
</evidence>
<evidence type="ECO:0000313" key="1">
    <source>
        <dbReference type="EMBL" id="PCH42816.1"/>
    </source>
</evidence>
<name>A0A2H3JKT3_WOLCO</name>
<gene>
    <name evidence="1" type="ORF">WOLCODRAFT_152872</name>
</gene>
<protein>
    <submittedName>
        <fullName evidence="1">Uncharacterized protein</fullName>
    </submittedName>
</protein>
<dbReference type="EMBL" id="KB468135">
    <property type="protein sequence ID" value="PCH42816.1"/>
    <property type="molecule type" value="Genomic_DNA"/>
</dbReference>